<evidence type="ECO:0000313" key="2">
    <source>
        <dbReference type="Proteomes" id="UP000182306"/>
    </source>
</evidence>
<dbReference type="Proteomes" id="UP000182306">
    <property type="component" value="Plasmid C"/>
</dbReference>
<dbReference type="KEGG" id="same:SAMCFNEI73_pC1313"/>
<organism evidence="1 2">
    <name type="scientific">Sinorhizobium americanum</name>
    <dbReference type="NCBI Taxonomy" id="194963"/>
    <lineage>
        <taxon>Bacteria</taxon>
        <taxon>Pseudomonadati</taxon>
        <taxon>Pseudomonadota</taxon>
        <taxon>Alphaproteobacteria</taxon>
        <taxon>Hyphomicrobiales</taxon>
        <taxon>Rhizobiaceae</taxon>
        <taxon>Sinorhizobium/Ensifer group</taxon>
        <taxon>Sinorhizobium</taxon>
    </lineage>
</organism>
<proteinExistence type="predicted"/>
<protein>
    <submittedName>
        <fullName evidence="1">Uncharacterized protein</fullName>
    </submittedName>
</protein>
<dbReference type="RefSeq" id="WP_064254759.1">
    <property type="nucleotide sequence ID" value="NZ_CP013110.1"/>
</dbReference>
<accession>A0A1L3LY32</accession>
<dbReference type="EMBL" id="CP013110">
    <property type="protein sequence ID" value="APG95019.1"/>
    <property type="molecule type" value="Genomic_DNA"/>
</dbReference>
<keyword evidence="1" id="KW-0614">Plasmid</keyword>
<reference evidence="1 2" key="1">
    <citation type="submission" date="2015-10" db="EMBL/GenBank/DDBJ databases">
        <title>Genomic differences between typical nodule nitrogen-fixing rhizobial strains and those coming from bean seeds.</title>
        <authorList>
            <person name="Peralta H."/>
            <person name="Aguilar-Vera A."/>
            <person name="Diaz R."/>
            <person name="Mora Y."/>
            <person name="Martinez-Batallar G."/>
            <person name="Salazar E."/>
            <person name="Vargas-Lagunas C."/>
            <person name="Encarnacion S."/>
            <person name="Girard L."/>
            <person name="Mora J."/>
        </authorList>
    </citation>
    <scope>NUCLEOTIDE SEQUENCE [LARGE SCALE GENOMIC DNA]</scope>
    <source>
        <strain evidence="1 2">CFNEI 73</strain>
        <plasmid evidence="1 2">C</plasmid>
    </source>
</reference>
<name>A0A1L3LY32_9HYPH</name>
<keyword evidence="2" id="KW-1185">Reference proteome</keyword>
<dbReference type="OrthoDB" id="9989701at2"/>
<gene>
    <name evidence="1" type="ORF">SAMCFNEI73_pC1313</name>
</gene>
<dbReference type="AlphaFoldDB" id="A0A1L3LY32"/>
<sequence>MSTPLAFAAPDAIGAAQIAAAIIAARYDSDLRNGTILSNLIEFVTAIVGVRSLTSAANTAFSEPNAMGSYLTTGNIA</sequence>
<geneLocation type="plasmid" evidence="1 2">
    <name>C</name>
</geneLocation>
<evidence type="ECO:0000313" key="1">
    <source>
        <dbReference type="EMBL" id="APG95019.1"/>
    </source>
</evidence>